<accession>A0A166YX86</accession>
<dbReference type="PATRIC" id="fig|1365250.3.peg.686"/>
<dbReference type="AlphaFoldDB" id="A0A166YX86"/>
<name>A0A166YX86_9GAMM</name>
<proteinExistence type="predicted"/>
<evidence type="ECO:0000313" key="1">
    <source>
        <dbReference type="EMBL" id="KZN43605.1"/>
    </source>
</evidence>
<reference evidence="1 2" key="1">
    <citation type="submission" date="2013-07" db="EMBL/GenBank/DDBJ databases">
        <title>Comparative Genomic and Metabolomic Analysis of Twelve Strains of Pseudoalteromonas luteoviolacea.</title>
        <authorList>
            <person name="Vynne N.G."/>
            <person name="Mansson M."/>
            <person name="Gram L."/>
        </authorList>
    </citation>
    <scope>NUCLEOTIDE SEQUENCE [LARGE SCALE GENOMIC DNA]</scope>
    <source>
        <strain evidence="1 2">DSM 6061</strain>
    </source>
</reference>
<dbReference type="EMBL" id="AUYB01000078">
    <property type="protein sequence ID" value="KZN43605.1"/>
    <property type="molecule type" value="Genomic_DNA"/>
</dbReference>
<gene>
    <name evidence="1" type="ORF">N475_08530</name>
</gene>
<organism evidence="1 2">
    <name type="scientific">Pseudoalteromonas luteoviolacea DSM 6061</name>
    <dbReference type="NCBI Taxonomy" id="1365250"/>
    <lineage>
        <taxon>Bacteria</taxon>
        <taxon>Pseudomonadati</taxon>
        <taxon>Pseudomonadota</taxon>
        <taxon>Gammaproteobacteria</taxon>
        <taxon>Alteromonadales</taxon>
        <taxon>Pseudoalteromonadaceae</taxon>
        <taxon>Pseudoalteromonas</taxon>
    </lineage>
</organism>
<keyword evidence="2" id="KW-1185">Reference proteome</keyword>
<comment type="caution">
    <text evidence="1">The sequence shown here is derived from an EMBL/GenBank/DDBJ whole genome shotgun (WGS) entry which is preliminary data.</text>
</comment>
<protein>
    <submittedName>
        <fullName evidence="1">Uncharacterized protein</fullName>
    </submittedName>
</protein>
<sequence length="173" mass="20704">MDNLHNFSHSIERQQRYSNVMAYQNDNVIDKFTESFDVSRDESAAIFEEMKKLLWLMHHASSESGPDIYVHKEILIIDEMWHTFILFTRDYEAFCHHFFGEFLHHSPTTLSEKEQMKSDYDNAQSAFISGRKAELEAQYSYVYDALGENTLLKWYQEYPEVYSEQNIKNLRKY</sequence>
<evidence type="ECO:0000313" key="2">
    <source>
        <dbReference type="Proteomes" id="UP000076643"/>
    </source>
</evidence>
<dbReference type="RefSeq" id="WP_063358406.1">
    <property type="nucleotide sequence ID" value="NZ_AQHB01000025.1"/>
</dbReference>
<dbReference type="Proteomes" id="UP000076643">
    <property type="component" value="Unassembled WGS sequence"/>
</dbReference>